<dbReference type="Proteomes" id="UP000813385">
    <property type="component" value="Unassembled WGS sequence"/>
</dbReference>
<accession>A0A8K0XA33</accession>
<name>A0A8K0XA33_9PEZI</name>
<feature type="region of interest" description="Disordered" evidence="1">
    <location>
        <begin position="63"/>
        <end position="89"/>
    </location>
</feature>
<feature type="compositionally biased region" description="Low complexity" evidence="1">
    <location>
        <begin position="65"/>
        <end position="89"/>
    </location>
</feature>
<comment type="caution">
    <text evidence="2">The sequence shown here is derived from an EMBL/GenBank/DDBJ whole genome shotgun (WGS) entry which is preliminary data.</text>
</comment>
<sequence length="365" mass="40252">MSAWDQHLGHAAARRASLHVGKHQAGKQRTVVRYSKANTSCRRPLPQPQPLLPLLPSFGAKRWAPTTLPRSSGTPRSRGSPPPSALRAARQGTVAWPWNGHHRPGQPWHIAHVSDETLNFDHVFSAVHTYLLLAVDVPSCTRSSRPSRPWQKKETRPREVRRVQMQMQMQRRAGLVRFPCSTMRAMVWTLTIRHQPKLTCWLKPPYALVSHALFPSSVGQMGLWRIPKYRQVGIHHGPLTPVPGQGTPRYGTQRACTRLPTCLLDVGVGAARSASGLGWAGWSARGHPSSLLPPQPAFPQPSRHRPCPMQSREWHIIRGPALRDPAAGGRHGAPLGLGSFLSSEGVSPSLRCVPKPGPDFKSCSP</sequence>
<dbReference type="EMBL" id="JAGPXD010000001">
    <property type="protein sequence ID" value="KAH7375710.1"/>
    <property type="molecule type" value="Genomic_DNA"/>
</dbReference>
<organism evidence="2 3">
    <name type="scientific">Plectosphaerella cucumerina</name>
    <dbReference type="NCBI Taxonomy" id="40658"/>
    <lineage>
        <taxon>Eukaryota</taxon>
        <taxon>Fungi</taxon>
        <taxon>Dikarya</taxon>
        <taxon>Ascomycota</taxon>
        <taxon>Pezizomycotina</taxon>
        <taxon>Sordariomycetes</taxon>
        <taxon>Hypocreomycetidae</taxon>
        <taxon>Glomerellales</taxon>
        <taxon>Plectosphaerellaceae</taxon>
        <taxon>Plectosphaerella</taxon>
    </lineage>
</organism>
<reference evidence="2" key="1">
    <citation type="journal article" date="2021" name="Nat. Commun.">
        <title>Genetic determinants of endophytism in the Arabidopsis root mycobiome.</title>
        <authorList>
            <person name="Mesny F."/>
            <person name="Miyauchi S."/>
            <person name="Thiergart T."/>
            <person name="Pickel B."/>
            <person name="Atanasova L."/>
            <person name="Karlsson M."/>
            <person name="Huettel B."/>
            <person name="Barry K.W."/>
            <person name="Haridas S."/>
            <person name="Chen C."/>
            <person name="Bauer D."/>
            <person name="Andreopoulos W."/>
            <person name="Pangilinan J."/>
            <person name="LaButti K."/>
            <person name="Riley R."/>
            <person name="Lipzen A."/>
            <person name="Clum A."/>
            <person name="Drula E."/>
            <person name="Henrissat B."/>
            <person name="Kohler A."/>
            <person name="Grigoriev I.V."/>
            <person name="Martin F.M."/>
            <person name="Hacquard S."/>
        </authorList>
    </citation>
    <scope>NUCLEOTIDE SEQUENCE</scope>
    <source>
        <strain evidence="2">MPI-CAGE-AT-0016</strain>
    </source>
</reference>
<evidence type="ECO:0000313" key="2">
    <source>
        <dbReference type="EMBL" id="KAH7375710.1"/>
    </source>
</evidence>
<protein>
    <submittedName>
        <fullName evidence="2">Uncharacterized protein</fullName>
    </submittedName>
</protein>
<keyword evidence="3" id="KW-1185">Reference proteome</keyword>
<proteinExistence type="predicted"/>
<dbReference type="AlphaFoldDB" id="A0A8K0XA33"/>
<evidence type="ECO:0000256" key="1">
    <source>
        <dbReference type="SAM" id="MobiDB-lite"/>
    </source>
</evidence>
<evidence type="ECO:0000313" key="3">
    <source>
        <dbReference type="Proteomes" id="UP000813385"/>
    </source>
</evidence>
<gene>
    <name evidence="2" type="ORF">B0T11DRAFT_270832</name>
</gene>